<accession>A0A0N4XPU0</accession>
<gene>
    <name evidence="2" type="ORF">NBR_LOCUS4542</name>
</gene>
<evidence type="ECO:0000313" key="4">
    <source>
        <dbReference type="WBParaSite" id="NBR_0000454201-mRNA-1"/>
    </source>
</evidence>
<keyword evidence="1" id="KW-0732">Signal</keyword>
<keyword evidence="3" id="KW-1185">Reference proteome</keyword>
<protein>
    <submittedName>
        <fullName evidence="4">ShKT domain-containing protein</fullName>
    </submittedName>
</protein>
<dbReference type="EMBL" id="UYSL01008720">
    <property type="protein sequence ID" value="VDL68131.1"/>
    <property type="molecule type" value="Genomic_DNA"/>
</dbReference>
<proteinExistence type="predicted"/>
<reference evidence="4" key="1">
    <citation type="submission" date="2017-02" db="UniProtKB">
        <authorList>
            <consortium name="WormBaseParasite"/>
        </authorList>
    </citation>
    <scope>IDENTIFICATION</scope>
</reference>
<dbReference type="WBParaSite" id="NBR_0000454201-mRNA-1">
    <property type="protein sequence ID" value="NBR_0000454201-mRNA-1"/>
    <property type="gene ID" value="NBR_0000454201"/>
</dbReference>
<name>A0A0N4XPU0_NIPBR</name>
<organism evidence="4">
    <name type="scientific">Nippostrongylus brasiliensis</name>
    <name type="common">Rat hookworm</name>
    <dbReference type="NCBI Taxonomy" id="27835"/>
    <lineage>
        <taxon>Eukaryota</taxon>
        <taxon>Metazoa</taxon>
        <taxon>Ecdysozoa</taxon>
        <taxon>Nematoda</taxon>
        <taxon>Chromadorea</taxon>
        <taxon>Rhabditida</taxon>
        <taxon>Rhabditina</taxon>
        <taxon>Rhabditomorpha</taxon>
        <taxon>Strongyloidea</taxon>
        <taxon>Heligmosomidae</taxon>
        <taxon>Nippostrongylus</taxon>
    </lineage>
</organism>
<sequence length="108" mass="12038">MKLVFFAMALICLVPLSSQKCFSSVDCLPDMDFPGTKLSMRCDIACAKCFRKTFGHCTRFPSKGDCSHICLCSGFPSSASVRPLDKTYCEFVKNSGKISEMSFSDVYW</sequence>
<feature type="chain" id="PRO_5043124925" evidence="1">
    <location>
        <begin position="20"/>
        <end position="108"/>
    </location>
</feature>
<evidence type="ECO:0000313" key="2">
    <source>
        <dbReference type="EMBL" id="VDL68131.1"/>
    </source>
</evidence>
<reference evidence="2 3" key="2">
    <citation type="submission" date="2018-11" db="EMBL/GenBank/DDBJ databases">
        <authorList>
            <consortium name="Pathogen Informatics"/>
        </authorList>
    </citation>
    <scope>NUCLEOTIDE SEQUENCE [LARGE SCALE GENOMIC DNA]</scope>
</reference>
<feature type="signal peptide" evidence="1">
    <location>
        <begin position="1"/>
        <end position="19"/>
    </location>
</feature>
<dbReference type="AlphaFoldDB" id="A0A0N4XPU0"/>
<evidence type="ECO:0000313" key="3">
    <source>
        <dbReference type="Proteomes" id="UP000271162"/>
    </source>
</evidence>
<evidence type="ECO:0000256" key="1">
    <source>
        <dbReference type="SAM" id="SignalP"/>
    </source>
</evidence>
<dbReference type="Proteomes" id="UP000271162">
    <property type="component" value="Unassembled WGS sequence"/>
</dbReference>